<dbReference type="Proteomes" id="UP000234789">
    <property type="component" value="Unassembled WGS sequence"/>
</dbReference>
<keyword evidence="1" id="KW-0812">Transmembrane</keyword>
<reference evidence="2 3" key="1">
    <citation type="submission" date="2017-05" db="EMBL/GenBank/DDBJ databases">
        <title>Functional genome analysis of Paenibacillus pasadenensis strain R16: insights on endophytic life style and antifungal activity.</title>
        <authorList>
            <person name="Passera A."/>
            <person name="Marcolungo L."/>
            <person name="Casati P."/>
            <person name="Brasca M."/>
            <person name="Quaglino F."/>
            <person name="Delledonne M."/>
        </authorList>
    </citation>
    <scope>NUCLEOTIDE SEQUENCE [LARGE SCALE GENOMIC DNA]</scope>
    <source>
        <strain evidence="2 3">R16</strain>
    </source>
</reference>
<accession>A0A2N5N2D6</accession>
<dbReference type="PANTHER" id="PTHR36974">
    <property type="entry name" value="MEMBRANE PROTEIN-RELATED"/>
    <property type="match status" value="1"/>
</dbReference>
<keyword evidence="3" id="KW-1185">Reference proteome</keyword>
<feature type="transmembrane region" description="Helical" evidence="1">
    <location>
        <begin position="17"/>
        <end position="35"/>
    </location>
</feature>
<dbReference type="AlphaFoldDB" id="A0A2N5N2D6"/>
<feature type="transmembrane region" description="Helical" evidence="1">
    <location>
        <begin position="55"/>
        <end position="74"/>
    </location>
</feature>
<protein>
    <submittedName>
        <fullName evidence="2">Putative membrane protein</fullName>
    </submittedName>
</protein>
<sequence length="150" mass="16498">MTSASDLRYFQTTWPRLIGLLLFAALMVAACLYHFREPDGFAAMLPDWVPLRLPIVYATAILELAIAALVLVPATRGWTGLFAALYLIVIVVANVYAAARGIPAPGSDSASKTALWLRVAAQPLLVWWALWCTRYPSRDTSLKGPPRKAR</sequence>
<feature type="transmembrane region" description="Helical" evidence="1">
    <location>
        <begin position="114"/>
        <end position="133"/>
    </location>
</feature>
<feature type="transmembrane region" description="Helical" evidence="1">
    <location>
        <begin position="81"/>
        <end position="102"/>
    </location>
</feature>
<keyword evidence="1" id="KW-0472">Membrane</keyword>
<evidence type="ECO:0000313" key="3">
    <source>
        <dbReference type="Proteomes" id="UP000234789"/>
    </source>
</evidence>
<name>A0A2N5N2D6_9BACL</name>
<organism evidence="2 3">
    <name type="scientific">Paenibacillus pasadenensis</name>
    <dbReference type="NCBI Taxonomy" id="217090"/>
    <lineage>
        <taxon>Bacteria</taxon>
        <taxon>Bacillati</taxon>
        <taxon>Bacillota</taxon>
        <taxon>Bacilli</taxon>
        <taxon>Bacillales</taxon>
        <taxon>Paenibacillaceae</taxon>
        <taxon>Paenibacillus</taxon>
    </lineage>
</organism>
<dbReference type="PANTHER" id="PTHR36974:SF1">
    <property type="entry name" value="DOXX FAMILY MEMBRANE PROTEIN"/>
    <property type="match status" value="1"/>
</dbReference>
<evidence type="ECO:0000256" key="1">
    <source>
        <dbReference type="SAM" id="Phobius"/>
    </source>
</evidence>
<dbReference type="EMBL" id="NFEZ01000004">
    <property type="protein sequence ID" value="PLT44489.1"/>
    <property type="molecule type" value="Genomic_DNA"/>
</dbReference>
<evidence type="ECO:0000313" key="2">
    <source>
        <dbReference type="EMBL" id="PLT44489.1"/>
    </source>
</evidence>
<dbReference type="RefSeq" id="WP_244912765.1">
    <property type="nucleotide sequence ID" value="NZ_NFEZ01000004.1"/>
</dbReference>
<gene>
    <name evidence="2" type="ORF">B8V81_2920</name>
</gene>
<proteinExistence type="predicted"/>
<comment type="caution">
    <text evidence="2">The sequence shown here is derived from an EMBL/GenBank/DDBJ whole genome shotgun (WGS) entry which is preliminary data.</text>
</comment>
<keyword evidence="1" id="KW-1133">Transmembrane helix</keyword>